<keyword evidence="3" id="KW-1185">Reference proteome</keyword>
<feature type="region of interest" description="Disordered" evidence="1">
    <location>
        <begin position="1"/>
        <end position="50"/>
    </location>
</feature>
<organism evidence="2 3">
    <name type="scientific">Aureobasidium melanogenum</name>
    <name type="common">Aureobasidium pullulans var. melanogenum</name>
    <dbReference type="NCBI Taxonomy" id="46634"/>
    <lineage>
        <taxon>Eukaryota</taxon>
        <taxon>Fungi</taxon>
        <taxon>Dikarya</taxon>
        <taxon>Ascomycota</taxon>
        <taxon>Pezizomycotina</taxon>
        <taxon>Dothideomycetes</taxon>
        <taxon>Dothideomycetidae</taxon>
        <taxon>Dothideales</taxon>
        <taxon>Saccotheciaceae</taxon>
        <taxon>Aureobasidium</taxon>
    </lineage>
</organism>
<name>A0A9P8JYI8_AURME</name>
<evidence type="ECO:0000313" key="3">
    <source>
        <dbReference type="Proteomes" id="UP000729357"/>
    </source>
</evidence>
<dbReference type="EMBL" id="JAHFXS010000121">
    <property type="protein sequence ID" value="KAG9988860.1"/>
    <property type="molecule type" value="Genomic_DNA"/>
</dbReference>
<reference evidence="2" key="1">
    <citation type="journal article" date="2021" name="J Fungi (Basel)">
        <title>Virulence traits and population genomics of the black yeast Aureobasidium melanogenum.</title>
        <authorList>
            <person name="Cernosa A."/>
            <person name="Sun X."/>
            <person name="Gostincar C."/>
            <person name="Fang C."/>
            <person name="Gunde-Cimerman N."/>
            <person name="Song Z."/>
        </authorList>
    </citation>
    <scope>NUCLEOTIDE SEQUENCE</scope>
    <source>
        <strain evidence="2">EXF-9298</strain>
    </source>
</reference>
<reference evidence="2" key="2">
    <citation type="submission" date="2021-08" db="EMBL/GenBank/DDBJ databases">
        <authorList>
            <person name="Gostincar C."/>
            <person name="Sun X."/>
            <person name="Song Z."/>
            <person name="Gunde-Cimerman N."/>
        </authorList>
    </citation>
    <scope>NUCLEOTIDE SEQUENCE</scope>
    <source>
        <strain evidence="2">EXF-9298</strain>
    </source>
</reference>
<feature type="compositionally biased region" description="Basic and acidic residues" evidence="1">
    <location>
        <begin position="33"/>
        <end position="50"/>
    </location>
</feature>
<protein>
    <submittedName>
        <fullName evidence="2">Uncharacterized protein</fullName>
    </submittedName>
</protein>
<comment type="caution">
    <text evidence="2">The sequence shown here is derived from an EMBL/GenBank/DDBJ whole genome shotgun (WGS) entry which is preliminary data.</text>
</comment>
<accession>A0A9P8JYI8</accession>
<feature type="compositionally biased region" description="Low complexity" evidence="1">
    <location>
        <begin position="15"/>
        <end position="24"/>
    </location>
</feature>
<sequence>MIDTARPRGIGGSSGASPASNSDSKAPFKTARKVIEGKDGYESPAREGHPVEVKHIQWPRGFESPFDLPTERRLNIVSSSAHSKLKIWIAAVAEILSLNAADSTPTASCPGKRVEIVIALEDHGPRSFKCNGVRGEVLI</sequence>
<evidence type="ECO:0000313" key="2">
    <source>
        <dbReference type="EMBL" id="KAG9988860.1"/>
    </source>
</evidence>
<gene>
    <name evidence="2" type="ORF">KCU98_g2301</name>
</gene>
<feature type="non-terminal residue" evidence="2">
    <location>
        <position position="139"/>
    </location>
</feature>
<proteinExistence type="predicted"/>
<evidence type="ECO:0000256" key="1">
    <source>
        <dbReference type="SAM" id="MobiDB-lite"/>
    </source>
</evidence>
<dbReference type="Proteomes" id="UP000729357">
    <property type="component" value="Unassembled WGS sequence"/>
</dbReference>
<dbReference type="AlphaFoldDB" id="A0A9P8JYI8"/>